<name>A0ABV4T1S7_9EURY</name>
<reference evidence="1 2" key="1">
    <citation type="submission" date="2023-03" db="EMBL/GenBank/DDBJ databases">
        <title>Speciation in Pyrococcus: adaptation to high temperature as a mechanism.</title>
        <authorList>
            <person name="Gu J."/>
        </authorList>
    </citation>
    <scope>NUCLEOTIDE SEQUENCE [LARGE SCALE GENOMIC DNA]</scope>
    <source>
        <strain evidence="1 2">LMOA34</strain>
    </source>
</reference>
<dbReference type="EMBL" id="JARRIG010000001">
    <property type="protein sequence ID" value="MFA4803670.1"/>
    <property type="molecule type" value="Genomic_DNA"/>
</dbReference>
<accession>A0ABV4T1S7</accession>
<dbReference type="Proteomes" id="UP001571980">
    <property type="component" value="Unassembled WGS sequence"/>
</dbReference>
<comment type="caution">
    <text evidence="1">The sequence shown here is derived from an EMBL/GenBank/DDBJ whole genome shotgun (WGS) entry which is preliminary data.</text>
</comment>
<evidence type="ECO:0000313" key="2">
    <source>
        <dbReference type="Proteomes" id="UP001571980"/>
    </source>
</evidence>
<gene>
    <name evidence="1" type="ORF">P8X34_02755</name>
</gene>
<keyword evidence="2" id="KW-1185">Reference proteome</keyword>
<proteinExistence type="predicted"/>
<dbReference type="RefSeq" id="WP_372823243.1">
    <property type="nucleotide sequence ID" value="NZ_JARRIC010000001.1"/>
</dbReference>
<organism evidence="1 2">
    <name type="scientific">Pyrococcus kukulkanii</name>
    <dbReference type="NCBI Taxonomy" id="1609559"/>
    <lineage>
        <taxon>Archaea</taxon>
        <taxon>Methanobacteriati</taxon>
        <taxon>Methanobacteriota</taxon>
        <taxon>Thermococci</taxon>
        <taxon>Thermococcales</taxon>
        <taxon>Thermococcaceae</taxon>
        <taxon>Pyrococcus</taxon>
    </lineage>
</organism>
<sequence length="226" mass="25828">MRRISVVIVLVGVLILGAILIEKRGGETAPERPSFNTTRLECMPVKYWVFEGRWVEKEEPRVWWYCIKPEEYERFDGYAFKPTSNSTKLQEALQKLNSMLSELDSYGGMMINEETGTIFIYLISEEDKKKVREALKEYEGKVNVVFLKGKYKFKDLEAWAKKLVNESAQTGIEITSIDADEAHNTLTIGLAEVTDKKLEALGKLLDKLGIPRGAVRVERVVYVTPQ</sequence>
<protein>
    <submittedName>
        <fullName evidence="1">Uncharacterized protein</fullName>
    </submittedName>
</protein>
<evidence type="ECO:0000313" key="1">
    <source>
        <dbReference type="EMBL" id="MFA4803670.1"/>
    </source>
</evidence>